<keyword evidence="2" id="KW-1185">Reference proteome</keyword>
<sequence>MDSIFRFLLFNTSFSDSIEAISPNFKPFLLAISRVRKGDFLGSSQQILLPILLLFNLFSSMSSKSANNYPLRFTKQTRLPPLKSRSIEKLLSKLKSVVAIVKLSP</sequence>
<organism evidence="1 2">
    <name type="scientific">Linum trigynum</name>
    <dbReference type="NCBI Taxonomy" id="586398"/>
    <lineage>
        <taxon>Eukaryota</taxon>
        <taxon>Viridiplantae</taxon>
        <taxon>Streptophyta</taxon>
        <taxon>Embryophyta</taxon>
        <taxon>Tracheophyta</taxon>
        <taxon>Spermatophyta</taxon>
        <taxon>Magnoliopsida</taxon>
        <taxon>eudicotyledons</taxon>
        <taxon>Gunneridae</taxon>
        <taxon>Pentapetalae</taxon>
        <taxon>rosids</taxon>
        <taxon>fabids</taxon>
        <taxon>Malpighiales</taxon>
        <taxon>Linaceae</taxon>
        <taxon>Linum</taxon>
    </lineage>
</organism>
<dbReference type="AlphaFoldDB" id="A0AAV2G4A1"/>
<gene>
    <name evidence="1" type="ORF">LTRI10_LOCUS45235</name>
</gene>
<evidence type="ECO:0000313" key="1">
    <source>
        <dbReference type="EMBL" id="CAL1405449.1"/>
    </source>
</evidence>
<dbReference type="EMBL" id="OZ034821">
    <property type="protein sequence ID" value="CAL1405449.1"/>
    <property type="molecule type" value="Genomic_DNA"/>
</dbReference>
<reference evidence="1 2" key="1">
    <citation type="submission" date="2024-04" db="EMBL/GenBank/DDBJ databases">
        <authorList>
            <person name="Fracassetti M."/>
        </authorList>
    </citation>
    <scope>NUCLEOTIDE SEQUENCE [LARGE SCALE GENOMIC DNA]</scope>
</reference>
<proteinExistence type="predicted"/>
<accession>A0AAV2G4A1</accession>
<dbReference type="Proteomes" id="UP001497516">
    <property type="component" value="Chromosome 8"/>
</dbReference>
<protein>
    <submittedName>
        <fullName evidence="1">Uncharacterized protein</fullName>
    </submittedName>
</protein>
<name>A0AAV2G4A1_9ROSI</name>
<evidence type="ECO:0000313" key="2">
    <source>
        <dbReference type="Proteomes" id="UP001497516"/>
    </source>
</evidence>